<protein>
    <recommendedName>
        <fullName evidence="1">DUF2357 domain-containing protein</fullName>
    </recommendedName>
</protein>
<dbReference type="OrthoDB" id="11970at2"/>
<name>A0A0V8QDV4_9FIRM</name>
<comment type="caution">
    <text evidence="2">The sequence shown here is derived from an EMBL/GenBank/DDBJ whole genome shotgun (WGS) entry which is preliminary data.</text>
</comment>
<dbReference type="InterPro" id="IPR018633">
    <property type="entry name" value="DUF2357"/>
</dbReference>
<organism evidence="2 3">
    <name type="scientific">Acetivibrio ethanolgignens</name>
    <dbReference type="NCBI Taxonomy" id="290052"/>
    <lineage>
        <taxon>Bacteria</taxon>
        <taxon>Bacillati</taxon>
        <taxon>Bacillota</taxon>
        <taxon>Clostridia</taxon>
        <taxon>Eubacteriales</taxon>
        <taxon>Oscillospiraceae</taxon>
        <taxon>Acetivibrio</taxon>
    </lineage>
</organism>
<dbReference type="InterPro" id="IPR007505">
    <property type="entry name" value="PDDEXK_7"/>
</dbReference>
<accession>A0A0V8QDV4</accession>
<evidence type="ECO:0000313" key="3">
    <source>
        <dbReference type="Proteomes" id="UP000054874"/>
    </source>
</evidence>
<dbReference type="EMBL" id="LNAM01000163">
    <property type="protein sequence ID" value="KSV58727.1"/>
    <property type="molecule type" value="Genomic_DNA"/>
</dbReference>
<keyword evidence="3" id="KW-1185">Reference proteome</keyword>
<feature type="domain" description="DUF2357" evidence="1">
    <location>
        <begin position="88"/>
        <end position="340"/>
    </location>
</feature>
<dbReference type="Proteomes" id="UP000054874">
    <property type="component" value="Unassembled WGS sequence"/>
</dbReference>
<evidence type="ECO:0000313" key="2">
    <source>
        <dbReference type="EMBL" id="KSV58727.1"/>
    </source>
</evidence>
<evidence type="ECO:0000259" key="1">
    <source>
        <dbReference type="Pfam" id="PF09823"/>
    </source>
</evidence>
<reference evidence="2 3" key="1">
    <citation type="submission" date="2015-11" db="EMBL/GenBank/DDBJ databases">
        <title>Butyribacter intestini gen. nov., sp. nov., a butyric acid-producing bacterium of the family Lachnospiraceae isolated from the human faeces.</title>
        <authorList>
            <person name="Zou Y."/>
            <person name="Xue W."/>
            <person name="Luo G."/>
            <person name="Lv M."/>
        </authorList>
    </citation>
    <scope>NUCLEOTIDE SEQUENCE [LARGE SCALE GENOMIC DNA]</scope>
    <source>
        <strain evidence="2 3">ACET-33324</strain>
    </source>
</reference>
<sequence>MDRVCVGAVRVGDIIIYRNDLLSPTLKEFIKSGKTYVECVPTKRNNIFYDGTIILQEWDKYKVKALDGSLASEDFIKLGEFGDEEFGTLLFKNCIGIAKFKGFLINIESSKISSDEMDKLMSVVNTYIANLSFDFNQVTFSSIRREKKKQTELDYHIYLLVHNALSSEDNSVNIFRNFILIANNPCRTMQSVVHYEDISLAKELSDEALLDIFSGSSNLKKYNGKANKLAKKLEVGGQQYLPQEVLFEETADSFDNSENRFVKYFISWCLGIIERFNEVFVAQENFRNIELIEANVTHIKKLKLLLRQSFLKNVGEMQSIPMYSTVLTRRDGYRQIYSLFLGLKSMPEVENDSENIRELLENKSLDVLYENYCYFGMSEMIAGIYGQRLDKKKYRVQKSSFSKTLEKKTDSNYFEFERTDNLPMVRVHYNKNYVVESYSKSFDPDISIEIFDSQDTLSAMYVFDSKFKATISETTSEDDEIYEKRKYKYDDISKMHTYRDALKVAHGAFILYPGTEDKIFYLDEEPTHRDLLYGIGAFKLAPGRKSDFTHIRYHVEKLLKLYKEKEEE</sequence>
<dbReference type="Pfam" id="PF09823">
    <property type="entry name" value="DUF2357"/>
    <property type="match status" value="1"/>
</dbReference>
<dbReference type="Pfam" id="PF04411">
    <property type="entry name" value="PDDEXK_7"/>
    <property type="match status" value="1"/>
</dbReference>
<gene>
    <name evidence="2" type="ORF">ASU35_12010</name>
</gene>
<proteinExistence type="predicted"/>
<dbReference type="AlphaFoldDB" id="A0A0V8QDV4"/>
<dbReference type="RefSeq" id="WP_058353047.1">
    <property type="nucleotide sequence ID" value="NZ_CABMMD010000163.1"/>
</dbReference>